<dbReference type="Proteomes" id="UP000006565">
    <property type="component" value="Chromosome"/>
</dbReference>
<dbReference type="NCBIfam" id="TIGR02032">
    <property type="entry name" value="GG-red-SF"/>
    <property type="match status" value="1"/>
</dbReference>
<gene>
    <name evidence="2" type="ordered locus">Mpet_0781</name>
</gene>
<dbReference type="PANTHER" id="PTHR42685:SF18">
    <property type="entry name" value="DIGERANYLGERANYLGLYCEROPHOSPHOLIPID REDUCTASE"/>
    <property type="match status" value="1"/>
</dbReference>
<protein>
    <submittedName>
        <fullName evidence="2">Geranylgeranyl reductase</fullName>
    </submittedName>
</protein>
<dbReference type="EMBL" id="CP002117">
    <property type="protein sequence ID" value="ADN35555.1"/>
    <property type="molecule type" value="Genomic_DNA"/>
</dbReference>
<dbReference type="GO" id="GO:0016628">
    <property type="term" value="F:oxidoreductase activity, acting on the CH-CH group of donors, NAD or NADP as acceptor"/>
    <property type="evidence" value="ECO:0007669"/>
    <property type="project" value="InterPro"/>
</dbReference>
<evidence type="ECO:0000313" key="2">
    <source>
        <dbReference type="EMBL" id="ADN35555.1"/>
    </source>
</evidence>
<reference evidence="2 3" key="1">
    <citation type="journal article" date="2010" name="Stand. Genomic Sci.">
        <title>Complete genome sequence of Methanoplanus petrolearius type strain (SEBR 4847).</title>
        <authorList>
            <person name="Brambilla E."/>
            <person name="Djao O.D."/>
            <person name="Daligault H."/>
            <person name="Lapidus A."/>
            <person name="Lucas S."/>
            <person name="Hammon N."/>
            <person name="Nolan M."/>
            <person name="Tice H."/>
            <person name="Cheng J.F."/>
            <person name="Han C."/>
            <person name="Tapia R."/>
            <person name="Goodwin L."/>
            <person name="Pitluck S."/>
            <person name="Liolios K."/>
            <person name="Ivanova N."/>
            <person name="Mavromatis K."/>
            <person name="Mikhailova N."/>
            <person name="Pati A."/>
            <person name="Chen A."/>
            <person name="Palaniappan K."/>
            <person name="Land M."/>
            <person name="Hauser L."/>
            <person name="Chang Y.J."/>
            <person name="Jeffries C.D."/>
            <person name="Rohde M."/>
            <person name="Spring S."/>
            <person name="Sikorski J."/>
            <person name="Goker M."/>
            <person name="Woyke T."/>
            <person name="Bristow J."/>
            <person name="Eisen J.A."/>
            <person name="Markowitz V."/>
            <person name="Hugenholtz P."/>
            <person name="Kyrpides N.C."/>
            <person name="Klenk H.P."/>
        </authorList>
    </citation>
    <scope>NUCLEOTIDE SEQUENCE [LARGE SCALE GENOMIC DNA]</scope>
    <source>
        <strain evidence="3">DSM 11571 / OCM 486 / SEBR 4847</strain>
    </source>
</reference>
<organism evidence="2 3">
    <name type="scientific">Methanolacinia petrolearia (strain DSM 11571 / OCM 486 / SEBR 4847)</name>
    <name type="common">Methanoplanus petrolearius</name>
    <dbReference type="NCBI Taxonomy" id="679926"/>
    <lineage>
        <taxon>Archaea</taxon>
        <taxon>Methanobacteriati</taxon>
        <taxon>Methanobacteriota</taxon>
        <taxon>Stenosarchaea group</taxon>
        <taxon>Methanomicrobia</taxon>
        <taxon>Methanomicrobiales</taxon>
        <taxon>Methanomicrobiaceae</taxon>
        <taxon>Methanolacinia</taxon>
    </lineage>
</organism>
<evidence type="ECO:0000259" key="1">
    <source>
        <dbReference type="Pfam" id="PF01494"/>
    </source>
</evidence>
<dbReference type="InterPro" id="IPR036188">
    <property type="entry name" value="FAD/NAD-bd_sf"/>
</dbReference>
<dbReference type="InterPro" id="IPR050407">
    <property type="entry name" value="Geranylgeranyl_reductase"/>
</dbReference>
<dbReference type="InterPro" id="IPR011777">
    <property type="entry name" value="Geranylgeranyl_Rdtase_fam"/>
</dbReference>
<dbReference type="GO" id="GO:0071949">
    <property type="term" value="F:FAD binding"/>
    <property type="evidence" value="ECO:0007669"/>
    <property type="project" value="InterPro"/>
</dbReference>
<dbReference type="InterPro" id="IPR002938">
    <property type="entry name" value="FAD-bd"/>
</dbReference>
<dbReference type="Gene3D" id="3.50.50.60">
    <property type="entry name" value="FAD/NAD(P)-binding domain"/>
    <property type="match status" value="1"/>
</dbReference>
<dbReference type="SUPFAM" id="SSF51905">
    <property type="entry name" value="FAD/NAD(P)-binding domain"/>
    <property type="match status" value="1"/>
</dbReference>
<evidence type="ECO:0000313" key="3">
    <source>
        <dbReference type="Proteomes" id="UP000006565"/>
    </source>
</evidence>
<dbReference type="PANTHER" id="PTHR42685">
    <property type="entry name" value="GERANYLGERANYL DIPHOSPHATE REDUCTASE"/>
    <property type="match status" value="1"/>
</dbReference>
<name>E1RIW7_METP4</name>
<dbReference type="HOGENOM" id="CLU_024648_0_1_2"/>
<dbReference type="KEGG" id="mpi:Mpet_0781"/>
<keyword evidence="3" id="KW-1185">Reference proteome</keyword>
<dbReference type="STRING" id="679926.Mpet_0781"/>
<dbReference type="eggNOG" id="arCOG00570">
    <property type="taxonomic scope" value="Archaea"/>
</dbReference>
<dbReference type="AlphaFoldDB" id="E1RIW7"/>
<dbReference type="Gene3D" id="3.30.9.10">
    <property type="entry name" value="D-Amino Acid Oxidase, subunit A, domain 2"/>
    <property type="match status" value="1"/>
</dbReference>
<dbReference type="RefSeq" id="WP_013328733.1">
    <property type="nucleotide sequence ID" value="NC_014507.1"/>
</dbReference>
<dbReference type="GeneID" id="9743236"/>
<dbReference type="Pfam" id="PF01494">
    <property type="entry name" value="FAD_binding_3"/>
    <property type="match status" value="1"/>
</dbReference>
<feature type="domain" description="FAD-binding" evidence="1">
    <location>
        <begin position="3"/>
        <end position="303"/>
    </location>
</feature>
<dbReference type="PRINTS" id="PR00420">
    <property type="entry name" value="RNGMNOXGNASE"/>
</dbReference>
<sequence length="388" mass="41480">MIYDVIVAGGGPAGSMAAKCCAKAGLNTLLVEEHAAVGTPVQCAGLLSTNAFFECEVSDRSVIQTVSGARVVSGLSCEFSFDAGEIKAYVVDRSAFDREMLEAAANAGAEIMLKTSVNGAIADNSGCTVSTTGVSGKQNFRSKMIVAADGPRSNFSRFFGMKRAPVFLSGIQADVPYESDGRLVELHPYASPGFFGWVIPAGKGRARVGLCAEKDTNELFTQFIKQFGPTNVHQVTGTIPIGIMPRTYGNRTLFCGDAAGFAKPTSGGGVYTGVRSARHAADTIAGCIESGDFGDRALSRYESLWKADFGRELAFGVKLFKMRKGLTPEIIDDLCRVMNEKGMAEDIIRYGDMDRPGKIVKKMALNPSIYRVAGKVIGSELRSLFFRD</sequence>
<proteinExistence type="predicted"/>
<accession>E1RIW7</accession>